<dbReference type="Proteomes" id="UP000265200">
    <property type="component" value="Chromosome 21"/>
</dbReference>
<evidence type="ECO:0000313" key="4">
    <source>
        <dbReference type="Proteomes" id="UP000265200"/>
    </source>
</evidence>
<reference evidence="3" key="3">
    <citation type="submission" date="2025-08" db="UniProtKB">
        <authorList>
            <consortium name="Ensembl"/>
        </authorList>
    </citation>
    <scope>IDENTIFICATION</scope>
    <source>
        <strain evidence="3">HSOK</strain>
    </source>
</reference>
<evidence type="ECO:0000256" key="2">
    <source>
        <dbReference type="SAM" id="MobiDB-lite"/>
    </source>
</evidence>
<name>A0A3P9INR8_ORYLA</name>
<dbReference type="Gene3D" id="1.20.5.390">
    <property type="entry name" value="L1 transposable element, trimerization domain"/>
    <property type="match status" value="1"/>
</dbReference>
<evidence type="ECO:0000256" key="1">
    <source>
        <dbReference type="SAM" id="Coils"/>
    </source>
</evidence>
<accession>A0A3P9INR8</accession>
<evidence type="ECO:0008006" key="5">
    <source>
        <dbReference type="Google" id="ProtNLM"/>
    </source>
</evidence>
<reference key="1">
    <citation type="journal article" date="2007" name="Nature">
        <title>The medaka draft genome and insights into vertebrate genome evolution.</title>
        <authorList>
            <person name="Kasahara M."/>
            <person name="Naruse K."/>
            <person name="Sasaki S."/>
            <person name="Nakatani Y."/>
            <person name="Qu W."/>
            <person name="Ahsan B."/>
            <person name="Yamada T."/>
            <person name="Nagayasu Y."/>
            <person name="Doi K."/>
            <person name="Kasai Y."/>
            <person name="Jindo T."/>
            <person name="Kobayashi D."/>
            <person name="Shimada A."/>
            <person name="Toyoda A."/>
            <person name="Kuroki Y."/>
            <person name="Fujiyama A."/>
            <person name="Sasaki T."/>
            <person name="Shimizu A."/>
            <person name="Asakawa S."/>
            <person name="Shimizu N."/>
            <person name="Hashimoto S."/>
            <person name="Yang J."/>
            <person name="Lee Y."/>
            <person name="Matsushima K."/>
            <person name="Sugano S."/>
            <person name="Sakaizumi M."/>
            <person name="Narita T."/>
            <person name="Ohishi K."/>
            <person name="Haga S."/>
            <person name="Ohta F."/>
            <person name="Nomoto H."/>
            <person name="Nogata K."/>
            <person name="Morishita T."/>
            <person name="Endo T."/>
            <person name="Shin-I T."/>
            <person name="Takeda H."/>
            <person name="Morishita S."/>
            <person name="Kohara Y."/>
        </authorList>
    </citation>
    <scope>NUCLEOTIDE SEQUENCE [LARGE SCALE GENOMIC DNA]</scope>
    <source>
        <strain>Hd-rR</strain>
    </source>
</reference>
<dbReference type="PANTHER" id="PTHR11505">
    <property type="entry name" value="L1 TRANSPOSABLE ELEMENT-RELATED"/>
    <property type="match status" value="1"/>
</dbReference>
<reference evidence="3 4" key="2">
    <citation type="submission" date="2017-04" db="EMBL/GenBank/DDBJ databases">
        <title>CpG methylation of centromeres and impact of large insertions on vertebrate speciation.</title>
        <authorList>
            <person name="Ichikawa K."/>
            <person name="Yoshimura J."/>
            <person name="Morishita S."/>
        </authorList>
    </citation>
    <scope>NUCLEOTIDE SEQUENCE</scope>
    <source>
        <strain evidence="3 4">HSOK</strain>
    </source>
</reference>
<keyword evidence="1" id="KW-0175">Coiled coil</keyword>
<proteinExistence type="predicted"/>
<organism evidence="3 4">
    <name type="scientific">Oryzias latipes</name>
    <name type="common">Japanese rice fish</name>
    <name type="synonym">Japanese killifish</name>
    <dbReference type="NCBI Taxonomy" id="8090"/>
    <lineage>
        <taxon>Eukaryota</taxon>
        <taxon>Metazoa</taxon>
        <taxon>Chordata</taxon>
        <taxon>Craniata</taxon>
        <taxon>Vertebrata</taxon>
        <taxon>Euteleostomi</taxon>
        <taxon>Actinopterygii</taxon>
        <taxon>Neopterygii</taxon>
        <taxon>Teleostei</taxon>
        <taxon>Neoteleostei</taxon>
        <taxon>Acanthomorphata</taxon>
        <taxon>Ovalentaria</taxon>
        <taxon>Atherinomorphae</taxon>
        <taxon>Beloniformes</taxon>
        <taxon>Adrianichthyidae</taxon>
        <taxon>Oryziinae</taxon>
        <taxon>Oryzias</taxon>
    </lineage>
</organism>
<feature type="region of interest" description="Disordered" evidence="2">
    <location>
        <begin position="1"/>
        <end position="58"/>
    </location>
</feature>
<evidence type="ECO:0000313" key="3">
    <source>
        <dbReference type="Ensembl" id="ENSORLP00015021678.1"/>
    </source>
</evidence>
<reference evidence="3" key="4">
    <citation type="submission" date="2025-09" db="UniProtKB">
        <authorList>
            <consortium name="Ensembl"/>
        </authorList>
    </citation>
    <scope>IDENTIFICATION</scope>
    <source>
        <strain evidence="3">HSOK</strain>
    </source>
</reference>
<dbReference type="InterPro" id="IPR004244">
    <property type="entry name" value="Transposase_22"/>
</dbReference>
<dbReference type="SUPFAM" id="SSF57997">
    <property type="entry name" value="Tropomyosin"/>
    <property type="match status" value="1"/>
</dbReference>
<sequence length="306" mass="34561">MKMSTHAKMAKEKGKTATQSKLSDFGRSPEPKTSKETAGPVEEDANAKEASSVPRTPAGAASELRLVKEEILKAVGDLKNEFKDKLNDILKAAEETTKQLADCTSRIGEAEERISAVEDECCVLKGKVEELDKRNKALEDKLVDMETRSRLNNIRVVGLPEGAEGLDPCSFLECWLADALDMGPLRSRATGDPPRPLIMRFLNYKQKVAVMNAARKKGDIRYKNINVRLYNDLATEVHKQRKQYDAVHAQLQRLGLRHGFRPPTKLLVTYKERTHTFDNESQVQECKNSLFTRDPHYQRLRSHCRA</sequence>
<dbReference type="AlphaFoldDB" id="A0A3P9INR8"/>
<protein>
    <recommendedName>
        <fullName evidence="5">L1 transposable element RRM domain-containing protein</fullName>
    </recommendedName>
</protein>
<dbReference type="Gene3D" id="3.30.70.1820">
    <property type="entry name" value="L1 transposable element, RRM domain"/>
    <property type="match status" value="1"/>
</dbReference>
<dbReference type="Ensembl" id="ENSORLT00015014933.1">
    <property type="protein sequence ID" value="ENSORLP00015021678.1"/>
    <property type="gene ID" value="ENSORLG00015023228.1"/>
</dbReference>
<feature type="coiled-coil region" evidence="1">
    <location>
        <begin position="79"/>
        <end position="148"/>
    </location>
</feature>